<feature type="transmembrane region" description="Helical" evidence="1">
    <location>
        <begin position="173"/>
        <end position="194"/>
    </location>
</feature>
<reference evidence="3 4" key="3">
    <citation type="journal article" date="2014" name="J. Ind. Microbiol. Biotechnol.">
        <title>Genome mining of the Streptomyces avermitilis genome and development of genome-minimized hosts for heterologous expression of biosynthetic gene clusters.</title>
        <authorList>
            <person name="Ikeda H."/>
            <person name="Shin-ya K."/>
            <person name="Omura S."/>
        </authorList>
    </citation>
    <scope>NUCLEOTIDE SEQUENCE [LARGE SCALE GENOMIC DNA]</scope>
    <source>
        <strain evidence="4">ATCC 31267 / DSM 46492 / JCM 5070 / NBRC 14893 / NCIMB 12804 / NRRL 8165 / MA-4680</strain>
    </source>
</reference>
<reference evidence="3 4" key="1">
    <citation type="journal article" date="2001" name="Proc. Natl. Acad. Sci. U.S.A.">
        <title>Genome sequence of an industrial microorganism Streptomyces avermitilis: deducing the ability of producing secondary metabolites.</title>
        <authorList>
            <person name="Omura S."/>
            <person name="Ikeda H."/>
            <person name="Ishikawa J."/>
            <person name="Hanamoto A."/>
            <person name="Takahashi C."/>
            <person name="Shinose M."/>
            <person name="Takahashi Y."/>
            <person name="Horikawa H."/>
            <person name="Nakazawa H."/>
            <person name="Osonoe T."/>
            <person name="Kikuchi H."/>
            <person name="Shiba T."/>
            <person name="Sakaki Y."/>
            <person name="Hattori M."/>
        </authorList>
    </citation>
    <scope>NUCLEOTIDE SEQUENCE [LARGE SCALE GENOMIC DNA]</scope>
    <source>
        <strain evidence="4">ATCC 31267 / DSM 46492 / JCM 5070 / NBRC 14893 / NCIMB 12804 / NRRL 8165 / MA-4680</strain>
    </source>
</reference>
<feature type="transmembrane region" description="Helical" evidence="1">
    <location>
        <begin position="268"/>
        <end position="289"/>
    </location>
</feature>
<feature type="transmembrane region" description="Helical" evidence="1">
    <location>
        <begin position="107"/>
        <end position="125"/>
    </location>
</feature>
<feature type="domain" description="Acyltransferase 3" evidence="2">
    <location>
        <begin position="30"/>
        <end position="397"/>
    </location>
</feature>
<dbReference type="Pfam" id="PF01757">
    <property type="entry name" value="Acyl_transf_3"/>
    <property type="match status" value="1"/>
</dbReference>
<feature type="transmembrane region" description="Helical" evidence="1">
    <location>
        <begin position="301"/>
        <end position="324"/>
    </location>
</feature>
<dbReference type="InterPro" id="IPR002656">
    <property type="entry name" value="Acyl_transf_3_dom"/>
</dbReference>
<feature type="transmembrane region" description="Helical" evidence="1">
    <location>
        <begin position="345"/>
        <end position="370"/>
    </location>
</feature>
<dbReference type="InterPro" id="IPR050623">
    <property type="entry name" value="Glucan_succinyl_AcylTrfase"/>
</dbReference>
<dbReference type="HOGENOM" id="CLU_036182_0_0_11"/>
<keyword evidence="1" id="KW-0472">Membrane</keyword>
<name>Q82MV8_STRAW</name>
<evidence type="ECO:0000313" key="4">
    <source>
        <dbReference type="Proteomes" id="UP000000428"/>
    </source>
</evidence>
<dbReference type="KEGG" id="sma:SAVERM_1544"/>
<keyword evidence="4" id="KW-1185">Reference proteome</keyword>
<feature type="transmembrane region" description="Helical" evidence="1">
    <location>
        <begin position="215"/>
        <end position="232"/>
    </location>
</feature>
<evidence type="ECO:0000313" key="3">
    <source>
        <dbReference type="EMBL" id="BAC69255.1"/>
    </source>
</evidence>
<feature type="transmembrane region" description="Helical" evidence="1">
    <location>
        <begin position="238"/>
        <end position="256"/>
    </location>
</feature>
<dbReference type="Proteomes" id="UP000000428">
    <property type="component" value="Chromosome"/>
</dbReference>
<feature type="transmembrane region" description="Helical" evidence="1">
    <location>
        <begin position="33"/>
        <end position="52"/>
    </location>
</feature>
<evidence type="ECO:0000256" key="1">
    <source>
        <dbReference type="SAM" id="Phobius"/>
    </source>
</evidence>
<sequence length="431" mass="47491">MVQAAVGGGAPVMATRIEQVGQALPERRPELDAIRMLVVFGLIFFHSALVFATDDDYYVKNSETTQVIMILAGFAVVWAMPVLFLISGLGSWYSLRRRGAAGFVKERLLRLGVPLVFATLVLNPLPQWLRLRSADPGYDESYLAFLPHFYDVHVELAEFPFLLQGEHFETGHLWFVVLLLAFSLMLAFLFRVLAADRLRPVTDRLAQATFRVRGAILLPALPLALLCAFAGLEEDYAGWHRWAYLVFFAAGCALAADDRVRTAMRRAAVPAGRLGGVLFALSGPGFAVADEPFTEMTALGMATRAFFGAAGWCLVVAILGHLDRRRAARAVGRTPDPLSSGRHRVYAYLGAAVLPVYVLHQPVVVAVAYFVVGWNAPIPVEYAVIVIISLAVTLSVYELLVRRTRVTRFLLGMRVNTPDRPPRPGTSPRSR</sequence>
<dbReference type="PANTHER" id="PTHR36927">
    <property type="entry name" value="BLR4337 PROTEIN"/>
    <property type="match status" value="1"/>
</dbReference>
<reference evidence="3 4" key="2">
    <citation type="journal article" date="2003" name="Nat. Biotechnol.">
        <title>Complete genome sequence and comparative analysis of the industrial microorganism Streptomyces avermitilis.</title>
        <authorList>
            <person name="Ikeda H."/>
            <person name="Ishikawa J."/>
            <person name="Hanamoto A."/>
            <person name="Shinose M."/>
            <person name="Kikuchi H."/>
            <person name="Shiba T."/>
            <person name="Sakaki Y."/>
            <person name="Hattori M."/>
            <person name="Omura S."/>
        </authorList>
    </citation>
    <scope>NUCLEOTIDE SEQUENCE [LARGE SCALE GENOMIC DNA]</scope>
    <source>
        <strain evidence="4">ATCC 31267 / DSM 46492 / JCM 5070 / NBRC 14893 / NCIMB 12804 / NRRL 8165 / MA-4680</strain>
    </source>
</reference>
<dbReference type="AlphaFoldDB" id="Q82MV8"/>
<dbReference type="EMBL" id="BA000030">
    <property type="protein sequence ID" value="BAC69255.1"/>
    <property type="molecule type" value="Genomic_DNA"/>
</dbReference>
<feature type="transmembrane region" description="Helical" evidence="1">
    <location>
        <begin position="382"/>
        <end position="401"/>
    </location>
</feature>
<protein>
    <submittedName>
        <fullName evidence="3">Membrane protein</fullName>
    </submittedName>
</protein>
<keyword evidence="1" id="KW-1133">Transmembrane helix</keyword>
<accession>Q82MV8</accession>
<keyword evidence="1" id="KW-0812">Transmembrane</keyword>
<feature type="transmembrane region" description="Helical" evidence="1">
    <location>
        <begin position="67"/>
        <end position="95"/>
    </location>
</feature>
<evidence type="ECO:0000259" key="2">
    <source>
        <dbReference type="Pfam" id="PF01757"/>
    </source>
</evidence>
<organism evidence="3 4">
    <name type="scientific">Streptomyces avermitilis (strain ATCC 31267 / DSM 46492 / JCM 5070 / NBRC 14893 / NCIMB 12804 / NRRL 8165 / MA-4680)</name>
    <dbReference type="NCBI Taxonomy" id="227882"/>
    <lineage>
        <taxon>Bacteria</taxon>
        <taxon>Bacillati</taxon>
        <taxon>Actinomycetota</taxon>
        <taxon>Actinomycetes</taxon>
        <taxon>Kitasatosporales</taxon>
        <taxon>Streptomycetaceae</taxon>
        <taxon>Streptomyces</taxon>
    </lineage>
</organism>
<dbReference type="GO" id="GO:0016747">
    <property type="term" value="F:acyltransferase activity, transferring groups other than amino-acyl groups"/>
    <property type="evidence" value="ECO:0007669"/>
    <property type="project" value="InterPro"/>
</dbReference>
<dbReference type="PANTHER" id="PTHR36927:SF3">
    <property type="entry name" value="GLUCANS BIOSYNTHESIS PROTEIN C"/>
    <property type="match status" value="1"/>
</dbReference>
<gene>
    <name evidence="3" type="ORF">SAVERM_1544</name>
</gene>
<proteinExistence type="predicted"/>
<dbReference type="eggNOG" id="COG1835">
    <property type="taxonomic scope" value="Bacteria"/>
</dbReference>